<dbReference type="InterPro" id="IPR024524">
    <property type="entry name" value="DUF3800"/>
</dbReference>
<name>A0ABX8E586_9SPHN</name>
<reference evidence="1 2" key="1">
    <citation type="journal article" date="2021" name="Int. J. Syst. Evol. Microbiol.">
        <title>Novosphingobium decolorationis sp. nov., an aniline blue-decolourizing bacterium isolated from East Pacific sediment.</title>
        <authorList>
            <person name="Chen X."/>
            <person name="Dong B."/>
            <person name="Chen T."/>
            <person name="Ren N."/>
            <person name="Wang J."/>
            <person name="Xu Y."/>
            <person name="Yang J."/>
            <person name="Zhu S."/>
            <person name="Chen J."/>
        </authorList>
    </citation>
    <scope>NUCLEOTIDE SEQUENCE [LARGE SCALE GENOMIC DNA]</scope>
    <source>
        <strain evidence="1 2">502str22</strain>
    </source>
</reference>
<gene>
    <name evidence="1" type="ORF">HT578_12095</name>
</gene>
<dbReference type="RefSeq" id="WP_213499733.1">
    <property type="nucleotide sequence ID" value="NZ_CP054856.1"/>
</dbReference>
<evidence type="ECO:0000313" key="1">
    <source>
        <dbReference type="EMBL" id="QVM84331.1"/>
    </source>
</evidence>
<dbReference type="Pfam" id="PF12686">
    <property type="entry name" value="DUF3800"/>
    <property type="match status" value="1"/>
</dbReference>
<protein>
    <submittedName>
        <fullName evidence="1">DUF3800 domain-containing protein</fullName>
    </submittedName>
</protein>
<dbReference type="EMBL" id="CP054856">
    <property type="protein sequence ID" value="QVM84331.1"/>
    <property type="molecule type" value="Genomic_DNA"/>
</dbReference>
<organism evidence="1 2">
    <name type="scientific">Novosphingobium decolorationis</name>
    <dbReference type="NCBI Taxonomy" id="2698673"/>
    <lineage>
        <taxon>Bacteria</taxon>
        <taxon>Pseudomonadati</taxon>
        <taxon>Pseudomonadota</taxon>
        <taxon>Alphaproteobacteria</taxon>
        <taxon>Sphingomonadales</taxon>
        <taxon>Sphingomonadaceae</taxon>
        <taxon>Novosphingobium</taxon>
    </lineage>
</organism>
<dbReference type="Proteomes" id="UP000677126">
    <property type="component" value="Chromosome"/>
</dbReference>
<proteinExistence type="predicted"/>
<evidence type="ECO:0000313" key="2">
    <source>
        <dbReference type="Proteomes" id="UP000677126"/>
    </source>
</evidence>
<sequence length="279" mass="31427">MKFIYVDESGARDQGDVFVMSGLMVDAYKLRKKTADFDAKLEAIFAQHPGARGDLKTKRFINGAGAWKQVPAQQRKDFLREICELAVANGGKVYGIALSYERFDAAVAAGHGHPFANSYWIASAMFVSSLVQKKMQGVANAKGLTVFIMDDNKQEMANLSDGLYKCSEWYDGLYQYRGTKRGKSVWMERRPKDRFDQIINTAFAIKSDHSSLVQVADALSWVYRRHLELTSQAEAYAGEKAYYQSLVDILEPQRQKLGQCPKGACVTFYQAARHEAWDV</sequence>
<keyword evidence="2" id="KW-1185">Reference proteome</keyword>
<accession>A0ABX8E586</accession>